<dbReference type="PANTHER" id="PTHR36834">
    <property type="entry name" value="MEMBRANE PROTEIN-RELATED"/>
    <property type="match status" value="1"/>
</dbReference>
<evidence type="ECO:0000256" key="1">
    <source>
        <dbReference type="SAM" id="Phobius"/>
    </source>
</evidence>
<proteinExistence type="predicted"/>
<dbReference type="EMBL" id="FOXW01000001">
    <property type="protein sequence ID" value="SFQ02243.1"/>
    <property type="molecule type" value="Genomic_DNA"/>
</dbReference>
<gene>
    <name evidence="3" type="ORF">SAMN04488506_0346</name>
</gene>
<evidence type="ECO:0000313" key="4">
    <source>
        <dbReference type="Proteomes" id="UP000199136"/>
    </source>
</evidence>
<dbReference type="OrthoDB" id="4822551at2"/>
<organism evidence="3 4">
    <name type="scientific">Desemzia incerta</name>
    <dbReference type="NCBI Taxonomy" id="82801"/>
    <lineage>
        <taxon>Bacteria</taxon>
        <taxon>Bacillati</taxon>
        <taxon>Bacillota</taxon>
        <taxon>Bacilli</taxon>
        <taxon>Lactobacillales</taxon>
        <taxon>Carnobacteriaceae</taxon>
        <taxon>Desemzia</taxon>
    </lineage>
</organism>
<keyword evidence="1" id="KW-0812">Transmembrane</keyword>
<feature type="domain" description="VanZ-like" evidence="2">
    <location>
        <begin position="71"/>
        <end position="199"/>
    </location>
</feature>
<evidence type="ECO:0000313" key="3">
    <source>
        <dbReference type="EMBL" id="SFQ02243.1"/>
    </source>
</evidence>
<accession>A0A1I5V412</accession>
<protein>
    <submittedName>
        <fullName evidence="3">Glycopeptide antibiotics resistance protein</fullName>
    </submittedName>
</protein>
<keyword evidence="1" id="KW-1133">Transmembrane helix</keyword>
<feature type="transmembrane region" description="Helical" evidence="1">
    <location>
        <begin position="66"/>
        <end position="84"/>
    </location>
</feature>
<dbReference type="RefSeq" id="WP_092479417.1">
    <property type="nucleotide sequence ID" value="NZ_FOXW01000001.1"/>
</dbReference>
<dbReference type="Pfam" id="PF04892">
    <property type="entry name" value="VanZ"/>
    <property type="match status" value="1"/>
</dbReference>
<keyword evidence="4" id="KW-1185">Reference proteome</keyword>
<name>A0A1I5V412_9LACT</name>
<feature type="transmembrane region" description="Helical" evidence="1">
    <location>
        <begin position="152"/>
        <end position="171"/>
    </location>
</feature>
<dbReference type="PANTHER" id="PTHR36834:SF2">
    <property type="entry name" value="MEMBRANE PROTEIN"/>
    <property type="match status" value="1"/>
</dbReference>
<dbReference type="Proteomes" id="UP000199136">
    <property type="component" value="Unassembled WGS sequence"/>
</dbReference>
<sequence>MIFLEEIFNMTEALLGEGLNHFFLIELIFFSLDRSLLYFLVWLVFRWSYLKIRKNRWPVKNKRREWILNSFVFYILLLIHLTVFRGGTSLSSIELHIQPLSVINWVPLVETIKLTNGISMFSYYYNLYGNILWFVPMGFGSAYLLKEKHSFLRTLSIGFLVSLSIEVLQYLLDTGIPDIDDLIFNTLGTILGIWCFHFIHWIRAKRNKKQDKLVSKKE</sequence>
<keyword evidence="1" id="KW-0472">Membrane</keyword>
<dbReference type="InterPro" id="IPR006976">
    <property type="entry name" value="VanZ-like"/>
</dbReference>
<feature type="transmembrane region" description="Helical" evidence="1">
    <location>
        <begin position="183"/>
        <end position="202"/>
    </location>
</feature>
<dbReference type="InterPro" id="IPR053150">
    <property type="entry name" value="Teicoplanin_resist-assoc"/>
</dbReference>
<feature type="transmembrane region" description="Helical" evidence="1">
    <location>
        <begin position="22"/>
        <end position="45"/>
    </location>
</feature>
<evidence type="ECO:0000259" key="2">
    <source>
        <dbReference type="Pfam" id="PF04892"/>
    </source>
</evidence>
<dbReference type="STRING" id="82801.SAMN04488506_0346"/>
<reference evidence="3 4" key="1">
    <citation type="submission" date="2016-10" db="EMBL/GenBank/DDBJ databases">
        <authorList>
            <person name="de Groot N.N."/>
        </authorList>
    </citation>
    <scope>NUCLEOTIDE SEQUENCE [LARGE SCALE GENOMIC DNA]</scope>
    <source>
        <strain evidence="3 4">DSM 20581</strain>
    </source>
</reference>
<feature type="transmembrane region" description="Helical" evidence="1">
    <location>
        <begin position="123"/>
        <end position="145"/>
    </location>
</feature>
<dbReference type="AlphaFoldDB" id="A0A1I5V412"/>